<feature type="region of interest" description="Disordered" evidence="1">
    <location>
        <begin position="28"/>
        <end position="61"/>
    </location>
</feature>
<gene>
    <name evidence="2" type="ORF">PANT111_40256</name>
</gene>
<dbReference type="AlphaFoldDB" id="A0AAX3JAW8"/>
<evidence type="ECO:0000313" key="3">
    <source>
        <dbReference type="Proteomes" id="UP000433737"/>
    </source>
</evidence>
<sequence>MELTTRQCRGAGGGHQAVYAFDLMGQESGEAAAAQQNREQQEAEREDGETASRREKAQAKGERRCVSTVCSRPAGPPGFYCGREAGTCAARRRFSG</sequence>
<organism evidence="2 3">
    <name type="scientific">Pantoea brenneri</name>
    <dbReference type="NCBI Taxonomy" id="472694"/>
    <lineage>
        <taxon>Bacteria</taxon>
        <taxon>Pseudomonadati</taxon>
        <taxon>Pseudomonadota</taxon>
        <taxon>Gammaproteobacteria</taxon>
        <taxon>Enterobacterales</taxon>
        <taxon>Erwiniaceae</taxon>
        <taxon>Pantoea</taxon>
    </lineage>
</organism>
<evidence type="ECO:0000313" key="2">
    <source>
        <dbReference type="EMBL" id="VXC43485.1"/>
    </source>
</evidence>
<name>A0AAX3JAW8_9GAMM</name>
<dbReference type="EMBL" id="CABWMH010000034">
    <property type="protein sequence ID" value="VXC43485.1"/>
    <property type="molecule type" value="Genomic_DNA"/>
</dbReference>
<proteinExistence type="predicted"/>
<reference evidence="2 3" key="1">
    <citation type="submission" date="2019-10" db="EMBL/GenBank/DDBJ databases">
        <authorList>
            <person name="Karimi E."/>
        </authorList>
    </citation>
    <scope>NUCLEOTIDE SEQUENCE [LARGE SCALE GENOMIC DNA]</scope>
    <source>
        <strain evidence="2">Pantoea sp. 111</strain>
    </source>
</reference>
<comment type="caution">
    <text evidence="2">The sequence shown here is derived from an EMBL/GenBank/DDBJ whole genome shotgun (WGS) entry which is preliminary data.</text>
</comment>
<feature type="compositionally biased region" description="Basic and acidic residues" evidence="1">
    <location>
        <begin position="39"/>
        <end position="61"/>
    </location>
</feature>
<evidence type="ECO:0000256" key="1">
    <source>
        <dbReference type="SAM" id="MobiDB-lite"/>
    </source>
</evidence>
<accession>A0AAX3JAW8</accession>
<protein>
    <submittedName>
        <fullName evidence="2">Uncharacterized protein</fullName>
    </submittedName>
</protein>
<dbReference type="Proteomes" id="UP000433737">
    <property type="component" value="Unassembled WGS sequence"/>
</dbReference>